<accession>X0YSX8</accession>
<dbReference type="EMBL" id="BARS01053237">
    <property type="protein sequence ID" value="GAG49882.1"/>
    <property type="molecule type" value="Genomic_DNA"/>
</dbReference>
<evidence type="ECO:0000313" key="2">
    <source>
        <dbReference type="EMBL" id="GAG49882.1"/>
    </source>
</evidence>
<dbReference type="SUPFAM" id="SSF55785">
    <property type="entry name" value="PYP-like sensor domain (PAS domain)"/>
    <property type="match status" value="1"/>
</dbReference>
<name>X0YSX8_9ZZZZ</name>
<proteinExistence type="predicted"/>
<dbReference type="PROSITE" id="PS50112">
    <property type="entry name" value="PAS"/>
    <property type="match status" value="1"/>
</dbReference>
<protein>
    <recommendedName>
        <fullName evidence="1">PAS domain-containing protein</fullName>
    </recommendedName>
</protein>
<dbReference type="NCBIfam" id="TIGR00229">
    <property type="entry name" value="sensory_box"/>
    <property type="match status" value="1"/>
</dbReference>
<dbReference type="Gene3D" id="3.30.450.20">
    <property type="entry name" value="PAS domain"/>
    <property type="match status" value="1"/>
</dbReference>
<comment type="caution">
    <text evidence="2">The sequence shown here is derived from an EMBL/GenBank/DDBJ whole genome shotgun (WGS) entry which is preliminary data.</text>
</comment>
<reference evidence="2" key="1">
    <citation type="journal article" date="2014" name="Front. Microbiol.">
        <title>High frequency of phylogenetically diverse reductive dehalogenase-homologous genes in deep subseafloor sedimentary metagenomes.</title>
        <authorList>
            <person name="Kawai M."/>
            <person name="Futagami T."/>
            <person name="Toyoda A."/>
            <person name="Takaki Y."/>
            <person name="Nishi S."/>
            <person name="Hori S."/>
            <person name="Arai W."/>
            <person name="Tsubouchi T."/>
            <person name="Morono Y."/>
            <person name="Uchiyama I."/>
            <person name="Ito T."/>
            <person name="Fujiyama A."/>
            <person name="Inagaki F."/>
            <person name="Takami H."/>
        </authorList>
    </citation>
    <scope>NUCLEOTIDE SEQUENCE</scope>
    <source>
        <strain evidence="2">Expedition CK06-06</strain>
    </source>
</reference>
<gene>
    <name evidence="2" type="ORF">S01H1_79028</name>
</gene>
<feature type="non-terminal residue" evidence="2">
    <location>
        <position position="1"/>
    </location>
</feature>
<feature type="domain" description="PAS" evidence="1">
    <location>
        <begin position="191"/>
        <end position="227"/>
    </location>
</feature>
<sequence length="227" mass="25898">VERREGQPVTEMDFLYKTALEFIQLDLKEDIYQFVCKKLKKIVGDSIIFVNSYDKASDSLYISALEGMGEKIMKGVLKIIGKDLFTMSFPIKNEEARNALINGELTKVPGGLYKLSFGQIPKSICYVLEKFLNVGKMYVSGFAKGKELFGLTLIILPKKVELNNREFINTYIKQSAIMLQSRRAEKELKNSEERLKILFDYAPDAYYINDIKGKFIDGNKAAERLMG</sequence>
<dbReference type="InterPro" id="IPR000014">
    <property type="entry name" value="PAS"/>
</dbReference>
<feature type="non-terminal residue" evidence="2">
    <location>
        <position position="227"/>
    </location>
</feature>
<organism evidence="2">
    <name type="scientific">marine sediment metagenome</name>
    <dbReference type="NCBI Taxonomy" id="412755"/>
    <lineage>
        <taxon>unclassified sequences</taxon>
        <taxon>metagenomes</taxon>
        <taxon>ecological metagenomes</taxon>
    </lineage>
</organism>
<dbReference type="AlphaFoldDB" id="X0YSX8"/>
<dbReference type="InterPro" id="IPR035965">
    <property type="entry name" value="PAS-like_dom_sf"/>
</dbReference>
<evidence type="ECO:0000259" key="1">
    <source>
        <dbReference type="PROSITE" id="PS50112"/>
    </source>
</evidence>